<dbReference type="EMBL" id="CAMKVN010016927">
    <property type="protein sequence ID" value="CAI2197725.1"/>
    <property type="molecule type" value="Genomic_DNA"/>
</dbReference>
<protein>
    <submittedName>
        <fullName evidence="1">10157_t:CDS:1</fullName>
    </submittedName>
</protein>
<dbReference type="InterPro" id="IPR027417">
    <property type="entry name" value="P-loop_NTPase"/>
</dbReference>
<feature type="non-terminal residue" evidence="1">
    <location>
        <position position="294"/>
    </location>
</feature>
<gene>
    <name evidence="1" type="ORF">FWILDA_LOCUS18219</name>
</gene>
<comment type="caution">
    <text evidence="1">The sequence shown here is derived from an EMBL/GenBank/DDBJ whole genome shotgun (WGS) entry which is preliminary data.</text>
</comment>
<proteinExistence type="predicted"/>
<organism evidence="1 2">
    <name type="scientific">Funneliformis geosporum</name>
    <dbReference type="NCBI Taxonomy" id="1117311"/>
    <lineage>
        <taxon>Eukaryota</taxon>
        <taxon>Fungi</taxon>
        <taxon>Fungi incertae sedis</taxon>
        <taxon>Mucoromycota</taxon>
        <taxon>Glomeromycotina</taxon>
        <taxon>Glomeromycetes</taxon>
        <taxon>Glomerales</taxon>
        <taxon>Glomeraceae</taxon>
        <taxon>Funneliformis</taxon>
    </lineage>
</organism>
<reference evidence="1" key="1">
    <citation type="submission" date="2022-08" db="EMBL/GenBank/DDBJ databases">
        <authorList>
            <person name="Kallberg Y."/>
            <person name="Tangrot J."/>
            <person name="Rosling A."/>
        </authorList>
    </citation>
    <scope>NUCLEOTIDE SEQUENCE</scope>
    <source>
        <strain evidence="1">Wild A</strain>
    </source>
</reference>
<dbReference type="OrthoDB" id="10285855at2759"/>
<keyword evidence="2" id="KW-1185">Reference proteome</keyword>
<dbReference type="Gene3D" id="3.40.50.300">
    <property type="entry name" value="P-loop containing nucleotide triphosphate hydrolases"/>
    <property type="match status" value="1"/>
</dbReference>
<dbReference type="Proteomes" id="UP001153678">
    <property type="component" value="Unassembled WGS sequence"/>
</dbReference>
<evidence type="ECO:0000313" key="1">
    <source>
        <dbReference type="EMBL" id="CAI2197725.1"/>
    </source>
</evidence>
<evidence type="ECO:0000313" key="2">
    <source>
        <dbReference type="Proteomes" id="UP001153678"/>
    </source>
</evidence>
<accession>A0A9W4T9J7</accession>
<feature type="non-terminal residue" evidence="1">
    <location>
        <position position="1"/>
    </location>
</feature>
<sequence length="294" mass="34414">SEEKVKFFNLGKARKKKLKEKNFPSLVGEEILKLVEVNYNQEVKEIIKTNPNSKVVLVNYPHNEQQFASLTTELAQMGKKINNIILLNIANFELILSLKNDYLICPLCERIYQKEEVLKENEKFVCSQDNECQFSFADIKKFSEYVIEYHLKNTEQIVKKFLSENKLTTSSIIQLTVQKKEEIFNGETQRSLLKVIESFGGVDKYIEYSDAKIWTIRKFGSSLEMTRGQAIADRLIREVNSQPPGKVEFEHRIEHRDSSPERSDYMLSVEDNKEVYTVYSEKLKQFMREIIVNK</sequence>
<dbReference type="AlphaFoldDB" id="A0A9W4T9J7"/>
<name>A0A9W4T9J7_9GLOM</name>